<dbReference type="InterPro" id="IPR025282">
    <property type="entry name" value="DUF4214"/>
</dbReference>
<accession>A0A8E6B5P8</accession>
<dbReference type="AlphaFoldDB" id="A0A8E6B5P8"/>
<dbReference type="KEGG" id="tsph:KIH39_01525"/>
<evidence type="ECO:0000313" key="2">
    <source>
        <dbReference type="EMBL" id="QVL32625.1"/>
    </source>
</evidence>
<organism evidence="2 3">
    <name type="scientific">Telmatocola sphagniphila</name>
    <dbReference type="NCBI Taxonomy" id="1123043"/>
    <lineage>
        <taxon>Bacteria</taxon>
        <taxon>Pseudomonadati</taxon>
        <taxon>Planctomycetota</taxon>
        <taxon>Planctomycetia</taxon>
        <taxon>Gemmatales</taxon>
        <taxon>Gemmataceae</taxon>
    </lineage>
</organism>
<dbReference type="RefSeq" id="WP_213497517.1">
    <property type="nucleotide sequence ID" value="NZ_CP074694.1"/>
</dbReference>
<dbReference type="Gene3D" id="1.10.3130.20">
    <property type="entry name" value="Phycobilisome linker domain"/>
    <property type="match status" value="1"/>
</dbReference>
<evidence type="ECO:0000313" key="3">
    <source>
        <dbReference type="Proteomes" id="UP000676194"/>
    </source>
</evidence>
<dbReference type="InterPro" id="IPR038255">
    <property type="entry name" value="PBS_linker_sf"/>
</dbReference>
<name>A0A8E6B5P8_9BACT</name>
<reference evidence="2" key="1">
    <citation type="submission" date="2021-05" db="EMBL/GenBank/DDBJ databases">
        <title>Complete genome sequence of the cellulolytic planctomycete Telmatocola sphagniphila SP2T and characterization of the first cellulase from planctomycetes.</title>
        <authorList>
            <person name="Rakitin A.L."/>
            <person name="Beletsky A.V."/>
            <person name="Naumoff D.G."/>
            <person name="Kulichevskaya I.S."/>
            <person name="Mardanov A.V."/>
            <person name="Ravin N.V."/>
            <person name="Dedysh S.N."/>
        </authorList>
    </citation>
    <scope>NUCLEOTIDE SEQUENCE</scope>
    <source>
        <strain evidence="2">SP2T</strain>
    </source>
</reference>
<sequence length="174" mass="18794">MNHRKSNRGNHSNLSSRLNLEELGERIVPAVVASTGTALLGTALVQTAATPIQASGNIPKSDFTTQVESYYTTYLHRTADSAGLQNWVSILEKGVDARTVIEDFLTSSEYIQKYGASPSSYIQALYRDVLGRTGAAPEIANWVNDWNSGLGRQGVVNAIVDSPESTTHNFPPVA</sequence>
<dbReference type="Proteomes" id="UP000676194">
    <property type="component" value="Chromosome"/>
</dbReference>
<gene>
    <name evidence="2" type="ORF">KIH39_01525</name>
</gene>
<dbReference type="Pfam" id="PF13946">
    <property type="entry name" value="DUF4214"/>
    <property type="match status" value="1"/>
</dbReference>
<proteinExistence type="predicted"/>
<evidence type="ECO:0000259" key="1">
    <source>
        <dbReference type="Pfam" id="PF13946"/>
    </source>
</evidence>
<dbReference type="EMBL" id="CP074694">
    <property type="protein sequence ID" value="QVL32625.1"/>
    <property type="molecule type" value="Genomic_DNA"/>
</dbReference>
<feature type="domain" description="DUF4214" evidence="1">
    <location>
        <begin position="103"/>
        <end position="168"/>
    </location>
</feature>
<keyword evidence="3" id="KW-1185">Reference proteome</keyword>
<protein>
    <submittedName>
        <fullName evidence="2">DUF4214 domain-containing protein</fullName>
    </submittedName>
</protein>